<keyword evidence="4" id="KW-1185">Reference proteome</keyword>
<dbReference type="InterPro" id="IPR036291">
    <property type="entry name" value="NAD(P)-bd_dom_sf"/>
</dbReference>
<gene>
    <name evidence="3" type="ORF">BST26_17755</name>
</gene>
<evidence type="ECO:0000313" key="4">
    <source>
        <dbReference type="Proteomes" id="UP000192801"/>
    </source>
</evidence>
<dbReference type="PANTHER" id="PTHR45024:SF2">
    <property type="entry name" value="SCP2 DOMAIN-CONTAINING PROTEIN"/>
    <property type="match status" value="1"/>
</dbReference>
<dbReference type="InterPro" id="IPR051687">
    <property type="entry name" value="Peroxisomal_Beta-Oxidation"/>
</dbReference>
<protein>
    <submittedName>
        <fullName evidence="3">Uncharacterized protein</fullName>
    </submittedName>
</protein>
<evidence type="ECO:0000313" key="3">
    <source>
        <dbReference type="EMBL" id="ORA66128.1"/>
    </source>
</evidence>
<reference evidence="3 4" key="1">
    <citation type="submission" date="2016-12" db="EMBL/GenBank/DDBJ databases">
        <title>The new phylogeny of genus Mycobacterium.</title>
        <authorList>
            <person name="Tortoli E."/>
            <person name="Trovato A."/>
            <person name="Cirillo D.M."/>
        </authorList>
    </citation>
    <scope>NUCLEOTIDE SEQUENCE [LARGE SCALE GENOMIC DNA]</scope>
    <source>
        <strain evidence="3 4">DSM 45130</strain>
    </source>
</reference>
<dbReference type="PANTHER" id="PTHR45024">
    <property type="entry name" value="DEHYDROGENASES, SHORT CHAIN"/>
    <property type="match status" value="1"/>
</dbReference>
<dbReference type="Gene3D" id="3.40.50.720">
    <property type="entry name" value="NAD(P)-binding Rossmann-like Domain"/>
    <property type="match status" value="1"/>
</dbReference>
<dbReference type="EMBL" id="MVHS01000054">
    <property type="protein sequence ID" value="ORA66128.1"/>
    <property type="molecule type" value="Genomic_DNA"/>
</dbReference>
<dbReference type="Pfam" id="PF00106">
    <property type="entry name" value="adh_short"/>
    <property type="match status" value="1"/>
</dbReference>
<keyword evidence="2" id="KW-0560">Oxidoreductase</keyword>
<dbReference type="InterPro" id="IPR002347">
    <property type="entry name" value="SDR_fam"/>
</dbReference>
<dbReference type="RefSeq" id="WP_133052982.1">
    <property type="nucleotide sequence ID" value="NZ_AP022618.1"/>
</dbReference>
<proteinExistence type="inferred from homology"/>
<accession>A0A1X0D1A3</accession>
<organism evidence="3 4">
    <name type="scientific">Mycolicibacterium insubricum</name>
    <dbReference type="NCBI Taxonomy" id="444597"/>
    <lineage>
        <taxon>Bacteria</taxon>
        <taxon>Bacillati</taxon>
        <taxon>Actinomycetota</taxon>
        <taxon>Actinomycetes</taxon>
        <taxon>Mycobacteriales</taxon>
        <taxon>Mycobacteriaceae</taxon>
        <taxon>Mycolicibacterium</taxon>
    </lineage>
</organism>
<dbReference type="SUPFAM" id="SSF51735">
    <property type="entry name" value="NAD(P)-binding Rossmann-fold domains"/>
    <property type="match status" value="1"/>
</dbReference>
<dbReference type="GO" id="GO:0016491">
    <property type="term" value="F:oxidoreductase activity"/>
    <property type="evidence" value="ECO:0007669"/>
    <property type="project" value="UniProtKB-KW"/>
</dbReference>
<comment type="caution">
    <text evidence="3">The sequence shown here is derived from an EMBL/GenBank/DDBJ whole genome shotgun (WGS) entry which is preliminary data.</text>
</comment>
<dbReference type="STRING" id="444597.BST26_17755"/>
<sequence>MSARQRVVVVTGGGAGIGAAIAQSISRTGAFVVTVDPLLSVDGSTALPAPAETTADRIVAAGGHARASALSVTDETGIRALFTALADEFGALDAVVNVAGISRPTGFATGSDADWRDVLSVHLDGYRNILGAALPLMAAAGRGHILGVTSGSGWRAADAGAYGCAKRAVAALTWQLGRHAPEGVVVNAVSPIAATRMVTEALSRAQAANPRATGGLSLAAMPEPEHLGPLGAHLVAEEFTACRGRVIFAGGSEVAVIDEPRLIEVVRGDDVPAPLLKAATTTALVPAEANQVSGGGSNARFGALFDHVEPGEPAATSIRSCALVADDSEVAAALSQALAERGVTCHPIAGPSELAEITDLDAVVIAPTGTPAADHGAQWERILAEHDGIVERVLADARWPRAVAELTRGAGHPIRLVTVTNATTAGGRSRAQASAQLARAGRPATGGSVLAFAVAVEADPAEFRCGPAEFVAHLVCSPDADKLSGAELAAGAGWFGIRSHPRPIGSISFGGPALPGWFDDALGEITQPR</sequence>
<evidence type="ECO:0000256" key="2">
    <source>
        <dbReference type="ARBA" id="ARBA00023002"/>
    </source>
</evidence>
<dbReference type="CDD" id="cd05233">
    <property type="entry name" value="SDR_c"/>
    <property type="match status" value="1"/>
</dbReference>
<dbReference type="OrthoDB" id="4601549at2"/>
<comment type="similarity">
    <text evidence="1">Belongs to the short-chain dehydrogenases/reductases (SDR) family.</text>
</comment>
<evidence type="ECO:0000256" key="1">
    <source>
        <dbReference type="ARBA" id="ARBA00006484"/>
    </source>
</evidence>
<dbReference type="AlphaFoldDB" id="A0A1X0D1A3"/>
<name>A0A1X0D1A3_9MYCO</name>
<dbReference type="Proteomes" id="UP000192801">
    <property type="component" value="Unassembled WGS sequence"/>
</dbReference>
<dbReference type="PRINTS" id="PR00081">
    <property type="entry name" value="GDHRDH"/>
</dbReference>